<name>A0A851GJE4_9BACT</name>
<comment type="caution">
    <text evidence="3">The sequence shown here is derived from an EMBL/GenBank/DDBJ whole genome shotgun (WGS) entry which is preliminary data.</text>
</comment>
<comment type="similarity">
    <text evidence="1">Belongs to the outer membrane factor (OMF) (TC 1.B.17) family.</text>
</comment>
<feature type="chain" id="PRO_5032454550" evidence="2">
    <location>
        <begin position="37"/>
        <end position="422"/>
    </location>
</feature>
<evidence type="ECO:0000313" key="3">
    <source>
        <dbReference type="EMBL" id="NWK57122.1"/>
    </source>
</evidence>
<evidence type="ECO:0000256" key="2">
    <source>
        <dbReference type="SAM" id="SignalP"/>
    </source>
</evidence>
<reference evidence="3 4" key="1">
    <citation type="submission" date="2020-07" db="EMBL/GenBank/DDBJ databases">
        <title>Roseicoccus Jingziensis gen. nov., sp. nov., isolated from coastal seawater.</title>
        <authorList>
            <person name="Feng X."/>
        </authorList>
    </citation>
    <scope>NUCLEOTIDE SEQUENCE [LARGE SCALE GENOMIC DNA]</scope>
    <source>
        <strain evidence="3 4">N1E253</strain>
    </source>
</reference>
<dbReference type="SUPFAM" id="SSF56954">
    <property type="entry name" value="Outer membrane efflux proteins (OEP)"/>
    <property type="match status" value="1"/>
</dbReference>
<dbReference type="PANTHER" id="PTHR30203">
    <property type="entry name" value="OUTER MEMBRANE CATION EFFLUX PROTEIN"/>
    <property type="match status" value="1"/>
</dbReference>
<dbReference type="EMBL" id="JACBAZ010000008">
    <property type="protein sequence ID" value="NWK57122.1"/>
    <property type="molecule type" value="Genomic_DNA"/>
</dbReference>
<evidence type="ECO:0000256" key="1">
    <source>
        <dbReference type="ARBA" id="ARBA00007613"/>
    </source>
</evidence>
<dbReference type="InterPro" id="IPR010131">
    <property type="entry name" value="MdtP/NodT-like"/>
</dbReference>
<dbReference type="Proteomes" id="UP000557872">
    <property type="component" value="Unassembled WGS sequence"/>
</dbReference>
<dbReference type="PANTHER" id="PTHR30203:SF24">
    <property type="entry name" value="BLR4935 PROTEIN"/>
    <property type="match status" value="1"/>
</dbReference>
<dbReference type="Gene3D" id="1.20.1600.10">
    <property type="entry name" value="Outer membrane efflux proteins (OEP)"/>
    <property type="match status" value="1"/>
</dbReference>
<dbReference type="RefSeq" id="WP_178933955.1">
    <property type="nucleotide sequence ID" value="NZ_JACBAZ010000008.1"/>
</dbReference>
<accession>A0A851GJE4</accession>
<protein>
    <submittedName>
        <fullName evidence="3">TolC family protein</fullName>
    </submittedName>
</protein>
<dbReference type="AlphaFoldDB" id="A0A851GJE4"/>
<sequence length="422" mass="46526">MSFFTCFTHRFIKVPLRRPSFLSLALLTLTSSTSLASEALIISLHSIPDRIRKQNPELNAARYRIAEARGRLHQSGRKSNPELDIDFGHNADFRERSLTVGISQKFPLTNRLALEKSVSTTALEGAQAEVRDVERRLIAESKQILIKTLAIRRQKALLQQQAKVAEQLASFIGEAAKKGEGSSLDAGQAKLEAAQFINRIRQLDAEAASLAGTLKPLLGMPSTAPLVVSGSLPEIPLPKRSSDTTRRPDLQAARLAVREASESAALERSKCQEDIELSFSGGLERSEDAPEGYDTEAIFSFGVSIPLPFWNKNEGAIQEAEARAMRKSHEAKALDSSIRHEAATAYAEMREWAKLASEITTTLLPLAEQQAKLADQAYREGQGDLQASLRTREQLLELASSRLDALRDFHLAKTRYESALGR</sequence>
<organism evidence="3 4">
    <name type="scientific">Oceaniferula marina</name>
    <dbReference type="NCBI Taxonomy" id="2748318"/>
    <lineage>
        <taxon>Bacteria</taxon>
        <taxon>Pseudomonadati</taxon>
        <taxon>Verrucomicrobiota</taxon>
        <taxon>Verrucomicrobiia</taxon>
        <taxon>Verrucomicrobiales</taxon>
        <taxon>Verrucomicrobiaceae</taxon>
        <taxon>Oceaniferula</taxon>
    </lineage>
</organism>
<dbReference type="Pfam" id="PF02321">
    <property type="entry name" value="OEP"/>
    <property type="match status" value="2"/>
</dbReference>
<feature type="signal peptide" evidence="2">
    <location>
        <begin position="1"/>
        <end position="36"/>
    </location>
</feature>
<gene>
    <name evidence="3" type="ORF">HW115_15985</name>
</gene>
<keyword evidence="2" id="KW-0732">Signal</keyword>
<dbReference type="InterPro" id="IPR003423">
    <property type="entry name" value="OMP_efflux"/>
</dbReference>
<keyword evidence="4" id="KW-1185">Reference proteome</keyword>
<proteinExistence type="inferred from homology"/>
<evidence type="ECO:0000313" key="4">
    <source>
        <dbReference type="Proteomes" id="UP000557872"/>
    </source>
</evidence>
<dbReference type="GO" id="GO:0015562">
    <property type="term" value="F:efflux transmembrane transporter activity"/>
    <property type="evidence" value="ECO:0007669"/>
    <property type="project" value="InterPro"/>
</dbReference>